<comment type="caution">
    <text evidence="6">The sequence shown here is derived from an EMBL/GenBank/DDBJ whole genome shotgun (WGS) entry which is preliminary data.</text>
</comment>
<dbReference type="SUPFAM" id="SSF52540">
    <property type="entry name" value="P-loop containing nucleoside triphosphate hydrolases"/>
    <property type="match status" value="1"/>
</dbReference>
<dbReference type="Pfam" id="PF18052">
    <property type="entry name" value="Rx_N"/>
    <property type="match status" value="1"/>
</dbReference>
<evidence type="ECO:0000259" key="5">
    <source>
        <dbReference type="Pfam" id="PF18052"/>
    </source>
</evidence>
<dbReference type="PANTHER" id="PTHR19338:SF73">
    <property type="entry name" value="DISEASE RESISTANCE PROTEIN RGA2-LIKE"/>
    <property type="match status" value="1"/>
</dbReference>
<dbReference type="InterPro" id="IPR027417">
    <property type="entry name" value="P-loop_NTPase"/>
</dbReference>
<reference evidence="6" key="1">
    <citation type="journal article" date="2023" name="Plant J.">
        <title>Genome sequences and population genomics provide insights into the demographic history, inbreeding, and mutation load of two 'living fossil' tree species of Dipteronia.</title>
        <authorList>
            <person name="Feng Y."/>
            <person name="Comes H.P."/>
            <person name="Chen J."/>
            <person name="Zhu S."/>
            <person name="Lu R."/>
            <person name="Zhang X."/>
            <person name="Li P."/>
            <person name="Qiu J."/>
            <person name="Olsen K.M."/>
            <person name="Qiu Y."/>
        </authorList>
    </citation>
    <scope>NUCLEOTIDE SEQUENCE</scope>
    <source>
        <strain evidence="6">NBL</strain>
    </source>
</reference>
<dbReference type="InterPro" id="IPR038005">
    <property type="entry name" value="RX-like_CC"/>
</dbReference>
<dbReference type="InterPro" id="IPR002182">
    <property type="entry name" value="NB-ARC"/>
</dbReference>
<proteinExistence type="predicted"/>
<keyword evidence="7" id="KW-1185">Reference proteome</keyword>
<feature type="domain" description="NB-ARC" evidence="4">
    <location>
        <begin position="161"/>
        <end position="228"/>
    </location>
</feature>
<gene>
    <name evidence="6" type="ORF">Dsin_021695</name>
</gene>
<dbReference type="Gene3D" id="1.20.5.4130">
    <property type="match status" value="1"/>
</dbReference>
<name>A0AAE0DZ15_9ROSI</name>
<evidence type="ECO:0000313" key="7">
    <source>
        <dbReference type="Proteomes" id="UP001281410"/>
    </source>
</evidence>
<dbReference type="Pfam" id="PF00931">
    <property type="entry name" value="NB-ARC"/>
    <property type="match status" value="1"/>
</dbReference>
<feature type="domain" description="Disease resistance N-terminal" evidence="5">
    <location>
        <begin position="13"/>
        <end position="96"/>
    </location>
</feature>
<accession>A0AAE0DZ15</accession>
<keyword evidence="2" id="KW-0547">Nucleotide-binding</keyword>
<sequence>MADLIVSVVVVPIVENVISTIASLIKEKVALVQGLKTDAVKLSSRLTSIQAVLKEAEKTQLENLLLRDWLAKLKNAAHYAEDVLDTLATKAALSKTRQAVLNIRYQNDAALKIKEILARIDDINEEKNQFDLKIESDHGGSWQEEPQTSDLVDTKGVCGREEEKEKIMELLLSDEDNEMSVIPIIGMGGLGKTTLAQLLFNDDRVKQSFERRMWVSVSVNFDLTRILRAQI</sequence>
<evidence type="ECO:0000256" key="2">
    <source>
        <dbReference type="ARBA" id="ARBA00022741"/>
    </source>
</evidence>
<evidence type="ECO:0000259" key="4">
    <source>
        <dbReference type="Pfam" id="PF00931"/>
    </source>
</evidence>
<protein>
    <submittedName>
        <fullName evidence="6">Uncharacterized protein</fullName>
    </submittedName>
</protein>
<evidence type="ECO:0000256" key="1">
    <source>
        <dbReference type="ARBA" id="ARBA00022737"/>
    </source>
</evidence>
<dbReference type="GO" id="GO:0043531">
    <property type="term" value="F:ADP binding"/>
    <property type="evidence" value="ECO:0007669"/>
    <property type="project" value="InterPro"/>
</dbReference>
<organism evidence="6 7">
    <name type="scientific">Dipteronia sinensis</name>
    <dbReference type="NCBI Taxonomy" id="43782"/>
    <lineage>
        <taxon>Eukaryota</taxon>
        <taxon>Viridiplantae</taxon>
        <taxon>Streptophyta</taxon>
        <taxon>Embryophyta</taxon>
        <taxon>Tracheophyta</taxon>
        <taxon>Spermatophyta</taxon>
        <taxon>Magnoliopsida</taxon>
        <taxon>eudicotyledons</taxon>
        <taxon>Gunneridae</taxon>
        <taxon>Pentapetalae</taxon>
        <taxon>rosids</taxon>
        <taxon>malvids</taxon>
        <taxon>Sapindales</taxon>
        <taxon>Sapindaceae</taxon>
        <taxon>Hippocastanoideae</taxon>
        <taxon>Acereae</taxon>
        <taxon>Dipteronia</taxon>
    </lineage>
</organism>
<keyword evidence="1" id="KW-0677">Repeat</keyword>
<dbReference type="PANTHER" id="PTHR19338">
    <property type="entry name" value="TRANSLOCASE OF INNER MITOCHONDRIAL MEMBRANE 13 HOMOLOG"/>
    <property type="match status" value="1"/>
</dbReference>
<dbReference type="CDD" id="cd14798">
    <property type="entry name" value="RX-CC_like"/>
    <property type="match status" value="1"/>
</dbReference>
<dbReference type="EMBL" id="JANJYJ010000007">
    <property type="protein sequence ID" value="KAK3198280.1"/>
    <property type="molecule type" value="Genomic_DNA"/>
</dbReference>
<dbReference type="GO" id="GO:0006952">
    <property type="term" value="P:defense response"/>
    <property type="evidence" value="ECO:0007669"/>
    <property type="project" value="UniProtKB-KW"/>
</dbReference>
<dbReference type="AlphaFoldDB" id="A0AAE0DZ15"/>
<dbReference type="Proteomes" id="UP001281410">
    <property type="component" value="Unassembled WGS sequence"/>
</dbReference>
<evidence type="ECO:0000256" key="3">
    <source>
        <dbReference type="ARBA" id="ARBA00022821"/>
    </source>
</evidence>
<evidence type="ECO:0000313" key="6">
    <source>
        <dbReference type="EMBL" id="KAK3198280.1"/>
    </source>
</evidence>
<dbReference type="InterPro" id="IPR041118">
    <property type="entry name" value="Rx_N"/>
</dbReference>
<dbReference type="Gene3D" id="3.40.50.300">
    <property type="entry name" value="P-loop containing nucleotide triphosphate hydrolases"/>
    <property type="match status" value="1"/>
</dbReference>
<keyword evidence="3" id="KW-0611">Plant defense</keyword>